<dbReference type="Proteomes" id="UP000430692">
    <property type="component" value="Unassembled WGS sequence"/>
</dbReference>
<comment type="caution">
    <text evidence="1">The sequence shown here is derived from an EMBL/GenBank/DDBJ whole genome shotgun (WGS) entry which is preliminary data.</text>
</comment>
<evidence type="ECO:0000313" key="1">
    <source>
        <dbReference type="EMBL" id="MXQ53010.1"/>
    </source>
</evidence>
<evidence type="ECO:0000313" key="2">
    <source>
        <dbReference type="Proteomes" id="UP000430692"/>
    </source>
</evidence>
<sequence length="328" mass="36754">MIPIVLDEIGSLAVVGIAKNVGKTTLINQISKHEKAKRQLGFVSLGIDGEDRDAWSGLPKPAVTIPAGSWLATSRSLIQWEEECWDYVEGLGSYTLMGELVVAHTTADIEAKLAGVGTLHDLERVLQLFQNKQLFALVDGAYDRKSFARPTLIEAMILVIGGTAGRDEHEIIRKANHWLQQADLPVCIESYYVEMFCQAKRENHIWGIRNGKSGRFPFPSLFSSFEELRSWEVLGLPGALTDKMLRFFMDHQWYPILILSDMTHLFVSDFVLRTFLRKGGSIEFLQSIQVKGVAVNPTTPVGKRLDGDKLISGIKQAARNIPVWEFKK</sequence>
<reference evidence="1 2" key="1">
    <citation type="submission" date="2019-12" db="EMBL/GenBank/DDBJ databases">
        <title>Whole-genome analyses of novel actinobacteria.</title>
        <authorList>
            <person name="Sahin N."/>
            <person name="Saygin H."/>
        </authorList>
    </citation>
    <scope>NUCLEOTIDE SEQUENCE [LARGE SCALE GENOMIC DNA]</scope>
    <source>
        <strain evidence="1 2">KC615</strain>
    </source>
</reference>
<gene>
    <name evidence="1" type="ORF">GSM42_04525</name>
</gene>
<organism evidence="1 2">
    <name type="scientific">Shimazuella alba</name>
    <dbReference type="NCBI Taxonomy" id="2690964"/>
    <lineage>
        <taxon>Bacteria</taxon>
        <taxon>Bacillati</taxon>
        <taxon>Bacillota</taxon>
        <taxon>Bacilli</taxon>
        <taxon>Bacillales</taxon>
        <taxon>Thermoactinomycetaceae</taxon>
        <taxon>Shimazuella</taxon>
    </lineage>
</organism>
<dbReference type="EMBL" id="WUUL01000002">
    <property type="protein sequence ID" value="MXQ53010.1"/>
    <property type="molecule type" value="Genomic_DNA"/>
</dbReference>
<name>A0A6I4VT58_9BACL</name>
<protein>
    <submittedName>
        <fullName evidence="1">Uncharacterized protein</fullName>
    </submittedName>
</protein>
<proteinExistence type="predicted"/>
<accession>A0A6I4VT58</accession>
<dbReference type="AlphaFoldDB" id="A0A6I4VT58"/>
<keyword evidence="2" id="KW-1185">Reference proteome</keyword>
<dbReference type="RefSeq" id="WP_160800344.1">
    <property type="nucleotide sequence ID" value="NZ_WUUL01000002.1"/>
</dbReference>